<gene>
    <name evidence="2" type="ORF">PM001_LOCUS16011</name>
</gene>
<sequence>MSKLSRSQAEQKHTHLDASRQFPPVEAACPAHARSLRVTQELRDRRSSRRHTLSHDSLESAFLPPPPPLECSRGGQRYMIERLLNHRDVNGRRTS</sequence>
<dbReference type="EMBL" id="CAKLBY020000169">
    <property type="protein sequence ID" value="CAK7930861.1"/>
    <property type="molecule type" value="Genomic_DNA"/>
</dbReference>
<feature type="compositionally biased region" description="Basic and acidic residues" evidence="1">
    <location>
        <begin position="9"/>
        <end position="18"/>
    </location>
</feature>
<accession>A0AAV1U7V8</accession>
<reference evidence="2" key="1">
    <citation type="submission" date="2024-01" db="EMBL/GenBank/DDBJ databases">
        <authorList>
            <person name="Webb A."/>
        </authorList>
    </citation>
    <scope>NUCLEOTIDE SEQUENCE</scope>
    <source>
        <strain evidence="2">Pm1</strain>
    </source>
</reference>
<protein>
    <submittedName>
        <fullName evidence="2">Uncharacterized protein</fullName>
    </submittedName>
</protein>
<evidence type="ECO:0000313" key="3">
    <source>
        <dbReference type="Proteomes" id="UP001162060"/>
    </source>
</evidence>
<feature type="region of interest" description="Disordered" evidence="1">
    <location>
        <begin position="1"/>
        <end position="73"/>
    </location>
</feature>
<evidence type="ECO:0000256" key="1">
    <source>
        <dbReference type="SAM" id="MobiDB-lite"/>
    </source>
</evidence>
<dbReference type="AlphaFoldDB" id="A0AAV1U7V8"/>
<organism evidence="2 3">
    <name type="scientific">Peronospora matthiolae</name>
    <dbReference type="NCBI Taxonomy" id="2874970"/>
    <lineage>
        <taxon>Eukaryota</taxon>
        <taxon>Sar</taxon>
        <taxon>Stramenopiles</taxon>
        <taxon>Oomycota</taxon>
        <taxon>Peronosporomycetes</taxon>
        <taxon>Peronosporales</taxon>
        <taxon>Peronosporaceae</taxon>
        <taxon>Peronospora</taxon>
    </lineage>
</organism>
<dbReference type="Proteomes" id="UP001162060">
    <property type="component" value="Unassembled WGS sequence"/>
</dbReference>
<name>A0AAV1U7V8_9STRA</name>
<evidence type="ECO:0000313" key="2">
    <source>
        <dbReference type="EMBL" id="CAK7930861.1"/>
    </source>
</evidence>
<proteinExistence type="predicted"/>
<comment type="caution">
    <text evidence="2">The sequence shown here is derived from an EMBL/GenBank/DDBJ whole genome shotgun (WGS) entry which is preliminary data.</text>
</comment>